<evidence type="ECO:0000259" key="1">
    <source>
        <dbReference type="Pfam" id="PF21530"/>
    </source>
</evidence>
<dbReference type="PANTHER" id="PTHR23274">
    <property type="entry name" value="DNA HELICASE-RELATED"/>
    <property type="match status" value="1"/>
</dbReference>
<organism evidence="2 3">
    <name type="scientific">Brassica oleracea var. oleracea</name>
    <dbReference type="NCBI Taxonomy" id="109376"/>
    <lineage>
        <taxon>Eukaryota</taxon>
        <taxon>Viridiplantae</taxon>
        <taxon>Streptophyta</taxon>
        <taxon>Embryophyta</taxon>
        <taxon>Tracheophyta</taxon>
        <taxon>Spermatophyta</taxon>
        <taxon>Magnoliopsida</taxon>
        <taxon>eudicotyledons</taxon>
        <taxon>Gunneridae</taxon>
        <taxon>Pentapetalae</taxon>
        <taxon>rosids</taxon>
        <taxon>malvids</taxon>
        <taxon>Brassicales</taxon>
        <taxon>Brassicaceae</taxon>
        <taxon>Brassiceae</taxon>
        <taxon>Brassica</taxon>
    </lineage>
</organism>
<keyword evidence="3" id="KW-1185">Reference proteome</keyword>
<dbReference type="InterPro" id="IPR027417">
    <property type="entry name" value="P-loop_NTPase"/>
</dbReference>
<dbReference type="SUPFAM" id="SSF52540">
    <property type="entry name" value="P-loop containing nucleoside triphosphate hydrolases"/>
    <property type="match status" value="1"/>
</dbReference>
<protein>
    <submittedName>
        <fullName evidence="2">ATP-dependent DNA helicase</fullName>
    </submittedName>
</protein>
<proteinExistence type="predicted"/>
<dbReference type="STRING" id="109376.A0A0D2ZRA4"/>
<feature type="domain" description="DNA helicase Pif1-like 2B" evidence="1">
    <location>
        <begin position="6"/>
        <end position="50"/>
    </location>
</feature>
<name>A0A0D2ZRA4_BRAOL</name>
<dbReference type="Pfam" id="PF21530">
    <property type="entry name" value="Pif1_2B_dom"/>
    <property type="match status" value="1"/>
</dbReference>
<dbReference type="GO" id="GO:0006260">
    <property type="term" value="P:DNA replication"/>
    <property type="evidence" value="ECO:0007669"/>
    <property type="project" value="TreeGrafter"/>
</dbReference>
<reference evidence="2" key="1">
    <citation type="journal article" date="2014" name="Genome Biol.">
        <title>Transcriptome and methylome profiling reveals relics of genome dominance in the mesopolyploid Brassica oleracea.</title>
        <authorList>
            <person name="Parkin I.A."/>
            <person name="Koh C."/>
            <person name="Tang H."/>
            <person name="Robinson S.J."/>
            <person name="Kagale S."/>
            <person name="Clarke W.E."/>
            <person name="Town C.D."/>
            <person name="Nixon J."/>
            <person name="Krishnakumar V."/>
            <person name="Bidwell S.L."/>
            <person name="Denoeud F."/>
            <person name="Belcram H."/>
            <person name="Links M.G."/>
            <person name="Just J."/>
            <person name="Clarke C."/>
            <person name="Bender T."/>
            <person name="Huebert T."/>
            <person name="Mason A.S."/>
            <person name="Pires J.C."/>
            <person name="Barker G."/>
            <person name="Moore J."/>
            <person name="Walley P.G."/>
            <person name="Manoli S."/>
            <person name="Batley J."/>
            <person name="Edwards D."/>
            <person name="Nelson M.N."/>
            <person name="Wang X."/>
            <person name="Paterson A.H."/>
            <person name="King G."/>
            <person name="Bancroft I."/>
            <person name="Chalhoub B."/>
            <person name="Sharpe A.G."/>
        </authorList>
    </citation>
    <scope>NUCLEOTIDE SEQUENCE [LARGE SCALE GENOMIC DNA]</scope>
    <source>
        <strain evidence="2">cv. TO1000</strain>
    </source>
</reference>
<evidence type="ECO:0000313" key="3">
    <source>
        <dbReference type="Proteomes" id="UP000032141"/>
    </source>
</evidence>
<dbReference type="Proteomes" id="UP000032141">
    <property type="component" value="Unassembled WGS sequence"/>
</dbReference>
<dbReference type="PANTHER" id="PTHR23274:SF48">
    <property type="entry name" value="ATP-DEPENDENT DNA HELICASE"/>
    <property type="match status" value="1"/>
</dbReference>
<dbReference type="OMA" id="FAIQINK"/>
<accession>A0A0D2ZRA4</accession>
<dbReference type="AlphaFoldDB" id="A0A0D2ZRA4"/>
<dbReference type="EnsemblPlants" id="Bo00817s040.1">
    <property type="protein sequence ID" value="Bo00817s040.1"/>
    <property type="gene ID" value="Bo00817s040"/>
</dbReference>
<dbReference type="eggNOG" id="KOG0987">
    <property type="taxonomic scope" value="Eukaryota"/>
</dbReference>
<dbReference type="InterPro" id="IPR049163">
    <property type="entry name" value="Pif1-like_2B_dom"/>
</dbReference>
<dbReference type="FunFam" id="3.40.50.300:FF:002884">
    <property type="entry name" value="ATP-dependent DNA helicase"/>
    <property type="match status" value="1"/>
</dbReference>
<sequence>MVYTQYLNSIKVSGLPNHVLKLKIGTPIMLLRNIDPIGGLCNGRRLLVTQIAKHVIQARLITGNNVGEKVLIPRMFVSPPEARFPFRMRRRQFPIAVTFAIQINKIQGQTLQRVGLFLPKPVFSHGQLYVAVSRVTSRDGLRILITDEKGIPQKKTLNVVFKVLNCQTDTTRRFYASVLYYKSLALF</sequence>
<dbReference type="Gramene" id="Bo00817s040.1">
    <property type="protein sequence ID" value="Bo00817s040.1"/>
    <property type="gene ID" value="Bo00817s040"/>
</dbReference>
<dbReference type="HOGENOM" id="CLU_001324_4_1_1"/>
<reference evidence="2" key="2">
    <citation type="submission" date="2015-06" db="UniProtKB">
        <authorList>
            <consortium name="EnsemblPlants"/>
        </authorList>
    </citation>
    <scope>IDENTIFICATION</scope>
</reference>
<evidence type="ECO:0000313" key="2">
    <source>
        <dbReference type="EnsemblPlants" id="Bo00817s040.1"/>
    </source>
</evidence>
<dbReference type="GO" id="GO:0005657">
    <property type="term" value="C:replication fork"/>
    <property type="evidence" value="ECO:0007669"/>
    <property type="project" value="TreeGrafter"/>
</dbReference>